<dbReference type="EMBL" id="GBRH01240430">
    <property type="protein sequence ID" value="JAD57465.1"/>
    <property type="molecule type" value="Transcribed_RNA"/>
</dbReference>
<protein>
    <submittedName>
        <fullName evidence="1">Uncharacterized protein</fullName>
    </submittedName>
</protein>
<sequence length="50" mass="5869">MVLTSCFLELFDFSRTFTVQPQYRSSLLCVDIFKCPKLHQFCQYVNAADN</sequence>
<reference evidence="1" key="2">
    <citation type="journal article" date="2015" name="Data Brief">
        <title>Shoot transcriptome of the giant reed, Arundo donax.</title>
        <authorList>
            <person name="Barrero R.A."/>
            <person name="Guerrero F.D."/>
            <person name="Moolhuijzen P."/>
            <person name="Goolsby J.A."/>
            <person name="Tidwell J."/>
            <person name="Bellgard S.E."/>
            <person name="Bellgard M.I."/>
        </authorList>
    </citation>
    <scope>NUCLEOTIDE SEQUENCE</scope>
    <source>
        <tissue evidence="1">Shoot tissue taken approximately 20 cm above the soil surface</tissue>
    </source>
</reference>
<dbReference type="AlphaFoldDB" id="A0A0A9B8A3"/>
<proteinExistence type="predicted"/>
<organism evidence="1">
    <name type="scientific">Arundo donax</name>
    <name type="common">Giant reed</name>
    <name type="synonym">Donax arundinaceus</name>
    <dbReference type="NCBI Taxonomy" id="35708"/>
    <lineage>
        <taxon>Eukaryota</taxon>
        <taxon>Viridiplantae</taxon>
        <taxon>Streptophyta</taxon>
        <taxon>Embryophyta</taxon>
        <taxon>Tracheophyta</taxon>
        <taxon>Spermatophyta</taxon>
        <taxon>Magnoliopsida</taxon>
        <taxon>Liliopsida</taxon>
        <taxon>Poales</taxon>
        <taxon>Poaceae</taxon>
        <taxon>PACMAD clade</taxon>
        <taxon>Arundinoideae</taxon>
        <taxon>Arundineae</taxon>
        <taxon>Arundo</taxon>
    </lineage>
</organism>
<name>A0A0A9B8A3_ARUDO</name>
<accession>A0A0A9B8A3</accession>
<reference evidence="1" key="1">
    <citation type="submission" date="2014-09" db="EMBL/GenBank/DDBJ databases">
        <authorList>
            <person name="Magalhaes I.L.F."/>
            <person name="Oliveira U."/>
            <person name="Santos F.R."/>
            <person name="Vidigal T.H.D.A."/>
            <person name="Brescovit A.D."/>
            <person name="Santos A.J."/>
        </authorList>
    </citation>
    <scope>NUCLEOTIDE SEQUENCE</scope>
    <source>
        <tissue evidence="1">Shoot tissue taken approximately 20 cm above the soil surface</tissue>
    </source>
</reference>
<evidence type="ECO:0000313" key="1">
    <source>
        <dbReference type="EMBL" id="JAD57465.1"/>
    </source>
</evidence>